<dbReference type="EMBL" id="CP045699">
    <property type="protein sequence ID" value="QGA65264.1"/>
    <property type="molecule type" value="Genomic_DNA"/>
</dbReference>
<sequence length="195" mass="21072">MARLGVVIQTILAASIFYLGYTIYSFTSTITSVVETYPQVLSDINATADKLQIDQWLKVARTFENLTPRALTVAEKMQGTASDINKTVGDVNKTVASVNRKIPGIVKEVHGVNKQIPNILSEVKAVRTQTVPALVKETSSIRKELPPMLVQVNQILDKSGELSEQAAQGAVKGVILSPINLIKDAGEGIKSKVSK</sequence>
<dbReference type="AlphaFoldDB" id="A0A5Q0TEJ1"/>
<keyword evidence="1" id="KW-1133">Transmembrane helix</keyword>
<dbReference type="RefSeq" id="WP_153447413.1">
    <property type="nucleotide sequence ID" value="NZ_CP045699.1"/>
</dbReference>
<name>A0A5Q0TEJ1_9VIBR</name>
<keyword evidence="3" id="KW-1185">Reference proteome</keyword>
<protein>
    <recommendedName>
        <fullName evidence="4">DUF948 domain-containing protein</fullName>
    </recommendedName>
</protein>
<evidence type="ECO:0000313" key="3">
    <source>
        <dbReference type="Proteomes" id="UP000348942"/>
    </source>
</evidence>
<evidence type="ECO:0000313" key="2">
    <source>
        <dbReference type="EMBL" id="QGA65264.1"/>
    </source>
</evidence>
<proteinExistence type="predicted"/>
<keyword evidence="1" id="KW-0812">Transmembrane</keyword>
<keyword evidence="1" id="KW-0472">Membrane</keyword>
<accession>A0A5Q0TEJ1</accession>
<gene>
    <name evidence="2" type="ORF">GFB47_07455</name>
</gene>
<evidence type="ECO:0008006" key="4">
    <source>
        <dbReference type="Google" id="ProtNLM"/>
    </source>
</evidence>
<feature type="transmembrane region" description="Helical" evidence="1">
    <location>
        <begin position="6"/>
        <end position="24"/>
    </location>
</feature>
<reference evidence="2 3" key="1">
    <citation type="submission" date="2019-10" db="EMBL/GenBank/DDBJ databases">
        <title>Vibrio sp. nov., isolated from Coralline algae surface.</title>
        <authorList>
            <person name="Geng Y."/>
            <person name="Zhang X."/>
        </authorList>
    </citation>
    <scope>NUCLEOTIDE SEQUENCE [LARGE SCALE GENOMIC DNA]</scope>
    <source>
        <strain evidence="2 3">SM1977</strain>
    </source>
</reference>
<organism evidence="2 3">
    <name type="scientific">Vibrio algicola</name>
    <dbReference type="NCBI Taxonomy" id="2662262"/>
    <lineage>
        <taxon>Bacteria</taxon>
        <taxon>Pseudomonadati</taxon>
        <taxon>Pseudomonadota</taxon>
        <taxon>Gammaproteobacteria</taxon>
        <taxon>Vibrionales</taxon>
        <taxon>Vibrionaceae</taxon>
        <taxon>Vibrio</taxon>
    </lineage>
</organism>
<dbReference type="Proteomes" id="UP000348942">
    <property type="component" value="Chromosome 1"/>
</dbReference>
<evidence type="ECO:0000256" key="1">
    <source>
        <dbReference type="SAM" id="Phobius"/>
    </source>
</evidence>